<evidence type="ECO:0000256" key="4">
    <source>
        <dbReference type="ARBA" id="ARBA00023203"/>
    </source>
</evidence>
<keyword evidence="3" id="KW-0963">Cytoplasm</keyword>
<evidence type="ECO:0000256" key="5">
    <source>
        <dbReference type="ARBA" id="ARBA00023212"/>
    </source>
</evidence>
<evidence type="ECO:0000313" key="8">
    <source>
        <dbReference type="Proteomes" id="UP001480595"/>
    </source>
</evidence>
<keyword evidence="4 6" id="KW-0009">Actin-binding</keyword>
<dbReference type="SUPFAM" id="SSF55770">
    <property type="entry name" value="Profilin (actin-binding protein)"/>
    <property type="match status" value="1"/>
</dbReference>
<accession>A0ABR1X645</accession>
<reference evidence="7 8" key="1">
    <citation type="submission" date="2023-01" db="EMBL/GenBank/DDBJ databases">
        <title>Analysis of 21 Apiospora genomes using comparative genomics revels a genus with tremendous synthesis potential of carbohydrate active enzymes and secondary metabolites.</title>
        <authorList>
            <person name="Sorensen T."/>
        </authorList>
    </citation>
    <scope>NUCLEOTIDE SEQUENCE [LARGE SCALE GENOMIC DNA]</scope>
    <source>
        <strain evidence="7 8">CBS 135458</strain>
    </source>
</reference>
<evidence type="ECO:0000256" key="3">
    <source>
        <dbReference type="ARBA" id="ARBA00022490"/>
    </source>
</evidence>
<organism evidence="7 8">
    <name type="scientific">Apiospora phragmitis</name>
    <dbReference type="NCBI Taxonomy" id="2905665"/>
    <lineage>
        <taxon>Eukaryota</taxon>
        <taxon>Fungi</taxon>
        <taxon>Dikarya</taxon>
        <taxon>Ascomycota</taxon>
        <taxon>Pezizomycotina</taxon>
        <taxon>Sordariomycetes</taxon>
        <taxon>Xylariomycetidae</taxon>
        <taxon>Amphisphaeriales</taxon>
        <taxon>Apiosporaceae</taxon>
        <taxon>Apiospora</taxon>
    </lineage>
</organism>
<dbReference type="InterPro" id="IPR036140">
    <property type="entry name" value="PFN_sf"/>
</dbReference>
<comment type="similarity">
    <text evidence="2 6">Belongs to the profilin family.</text>
</comment>
<dbReference type="InterPro" id="IPR048278">
    <property type="entry name" value="PFN"/>
</dbReference>
<dbReference type="CDD" id="cd00148">
    <property type="entry name" value="PROF"/>
    <property type="match status" value="1"/>
</dbReference>
<evidence type="ECO:0000256" key="1">
    <source>
        <dbReference type="ARBA" id="ARBA00004245"/>
    </source>
</evidence>
<comment type="caution">
    <text evidence="7">The sequence shown here is derived from an EMBL/GenBank/DDBJ whole genome shotgun (WGS) entry which is preliminary data.</text>
</comment>
<dbReference type="SMART" id="SM00392">
    <property type="entry name" value="PROF"/>
    <property type="match status" value="1"/>
</dbReference>
<protein>
    <recommendedName>
        <fullName evidence="6">Profilin</fullName>
    </recommendedName>
</protein>
<evidence type="ECO:0000256" key="6">
    <source>
        <dbReference type="RuleBase" id="RU003909"/>
    </source>
</evidence>
<dbReference type="EMBL" id="JAQQWL010000001">
    <property type="protein sequence ID" value="KAK8090896.1"/>
    <property type="molecule type" value="Genomic_DNA"/>
</dbReference>
<name>A0ABR1X645_9PEZI</name>
<keyword evidence="5" id="KW-0206">Cytoskeleton</keyword>
<evidence type="ECO:0000313" key="7">
    <source>
        <dbReference type="EMBL" id="KAK8090896.1"/>
    </source>
</evidence>
<dbReference type="InterPro" id="IPR005455">
    <property type="entry name" value="PFN_euk"/>
</dbReference>
<gene>
    <name evidence="7" type="ORF">PG994_000401</name>
</gene>
<dbReference type="PANTHER" id="PTHR11604:SF0">
    <property type="entry name" value="PROFILIN"/>
    <property type="match status" value="1"/>
</dbReference>
<dbReference type="Pfam" id="PF00235">
    <property type="entry name" value="Profilin"/>
    <property type="match status" value="1"/>
</dbReference>
<dbReference type="RefSeq" id="XP_066722442.1">
    <property type="nucleotide sequence ID" value="XM_066851810.1"/>
</dbReference>
<proteinExistence type="inferred from homology"/>
<dbReference type="GeneID" id="92084873"/>
<sequence length="128" mass="13156">MLLNPNQDNPALARAPNQLDADFFPLVKSGHIDKAAIISVAGDSVWASSAGFTLKPEEMKNIANIVTNAPGAVDKALAGGLTLAGRTGILAVKTTQAILVGHYGEGVQAGNAAQTVEALADYLIKVGY</sequence>
<dbReference type="Gene3D" id="3.30.450.30">
    <property type="entry name" value="Dynein light chain 2a, cytoplasmic"/>
    <property type="match status" value="2"/>
</dbReference>
<keyword evidence="8" id="KW-1185">Reference proteome</keyword>
<dbReference type="PANTHER" id="PTHR11604">
    <property type="entry name" value="PROFILIN"/>
    <property type="match status" value="1"/>
</dbReference>
<dbReference type="Proteomes" id="UP001480595">
    <property type="component" value="Unassembled WGS sequence"/>
</dbReference>
<evidence type="ECO:0000256" key="2">
    <source>
        <dbReference type="ARBA" id="ARBA00010058"/>
    </source>
</evidence>
<comment type="subcellular location">
    <subcellularLocation>
        <location evidence="1">Cytoplasm</location>
        <location evidence="1">Cytoskeleton</location>
    </subcellularLocation>
</comment>